<keyword evidence="5" id="KW-0811">Translocation</keyword>
<dbReference type="Gene3D" id="1.10.287.2900">
    <property type="match status" value="1"/>
</dbReference>
<dbReference type="GO" id="GO:0005758">
    <property type="term" value="C:mitochondrial intermembrane space"/>
    <property type="evidence" value="ECO:0007669"/>
    <property type="project" value="TreeGrafter"/>
</dbReference>
<dbReference type="STRING" id="361077.A0A151ZBK6"/>
<dbReference type="PANTHER" id="PTHR21622">
    <property type="entry name" value="COILED-COIL-HELIX-COILED-COIL-HELIX DOMAIN CONTAINING 4"/>
    <property type="match status" value="1"/>
</dbReference>
<evidence type="ECO:0000256" key="6">
    <source>
        <dbReference type="ARBA" id="ARBA00023128"/>
    </source>
</evidence>
<dbReference type="OrthoDB" id="15937at2759"/>
<protein>
    <recommendedName>
        <fullName evidence="9">GCK domain-containing protein</fullName>
    </recommendedName>
</protein>
<keyword evidence="4" id="KW-0560">Oxidoreductase</keyword>
<dbReference type="AlphaFoldDB" id="A0A151ZBK6"/>
<evidence type="ECO:0000256" key="5">
    <source>
        <dbReference type="ARBA" id="ARBA00023010"/>
    </source>
</evidence>
<dbReference type="PANTHER" id="PTHR21622:SF0">
    <property type="entry name" value="COILED-COIL-HELIX-COILED-COIL-HELIX DOMAIN CONTAINING 4"/>
    <property type="match status" value="1"/>
</dbReference>
<evidence type="ECO:0000259" key="9">
    <source>
        <dbReference type="Pfam" id="PF07802"/>
    </source>
</evidence>
<dbReference type="EMBL" id="LODT01000035">
    <property type="protein sequence ID" value="KYQ91326.1"/>
    <property type="molecule type" value="Genomic_DNA"/>
</dbReference>
<sequence length="94" mass="10810">MSSLSVDHFKENKDIRVWVTPSETKPLPSRADEASCPPCIKSMSKGPCGDELIESFLCFQKETQNVSKCSESFTILRECMYKYPLKYYDPLFKT</sequence>
<feature type="domain" description="GCK" evidence="9">
    <location>
        <begin position="42"/>
        <end position="93"/>
    </location>
</feature>
<dbReference type="InParanoid" id="A0A151ZBK6"/>
<dbReference type="PROSITE" id="PS51808">
    <property type="entry name" value="CHCH"/>
    <property type="match status" value="1"/>
</dbReference>
<dbReference type="FunCoup" id="A0A151ZBK6">
    <property type="interactions" value="738"/>
</dbReference>
<name>A0A151ZBK6_TIELA</name>
<organism evidence="10 11">
    <name type="scientific">Tieghemostelium lacteum</name>
    <name type="common">Slime mold</name>
    <name type="synonym">Dictyostelium lacteum</name>
    <dbReference type="NCBI Taxonomy" id="361077"/>
    <lineage>
        <taxon>Eukaryota</taxon>
        <taxon>Amoebozoa</taxon>
        <taxon>Evosea</taxon>
        <taxon>Eumycetozoa</taxon>
        <taxon>Dictyostelia</taxon>
        <taxon>Dictyosteliales</taxon>
        <taxon>Raperosteliaceae</taxon>
        <taxon>Tieghemostelium</taxon>
    </lineage>
</organism>
<dbReference type="Pfam" id="PF07802">
    <property type="entry name" value="GCK"/>
    <property type="match status" value="1"/>
</dbReference>
<comment type="subcellular location">
    <subcellularLocation>
        <location evidence="1">Mitochondrion</location>
    </subcellularLocation>
</comment>
<evidence type="ECO:0000256" key="1">
    <source>
        <dbReference type="ARBA" id="ARBA00004173"/>
    </source>
</evidence>
<evidence type="ECO:0000256" key="4">
    <source>
        <dbReference type="ARBA" id="ARBA00023002"/>
    </source>
</evidence>
<keyword evidence="3" id="KW-0653">Protein transport</keyword>
<dbReference type="OMA" id="CIRRMAN"/>
<keyword evidence="8" id="KW-0676">Redox-active center</keyword>
<gene>
    <name evidence="10" type="ORF">DLAC_08272</name>
</gene>
<evidence type="ECO:0000256" key="7">
    <source>
        <dbReference type="ARBA" id="ARBA00023157"/>
    </source>
</evidence>
<evidence type="ECO:0000256" key="2">
    <source>
        <dbReference type="ARBA" id="ARBA00022448"/>
    </source>
</evidence>
<keyword evidence="11" id="KW-1185">Reference proteome</keyword>
<evidence type="ECO:0000313" key="10">
    <source>
        <dbReference type="EMBL" id="KYQ91326.1"/>
    </source>
</evidence>
<dbReference type="InterPro" id="IPR039289">
    <property type="entry name" value="CHCHD4"/>
</dbReference>
<dbReference type="InterPro" id="IPR012891">
    <property type="entry name" value="GCK_dom"/>
</dbReference>
<proteinExistence type="predicted"/>
<accession>A0A151ZBK6</accession>
<keyword evidence="6" id="KW-0496">Mitochondrion</keyword>
<dbReference type="GO" id="GO:0045041">
    <property type="term" value="P:protein import into mitochondrial intermembrane space"/>
    <property type="evidence" value="ECO:0007669"/>
    <property type="project" value="InterPro"/>
</dbReference>
<keyword evidence="2" id="KW-0813">Transport</keyword>
<comment type="caution">
    <text evidence="10">The sequence shown here is derived from an EMBL/GenBank/DDBJ whole genome shotgun (WGS) entry which is preliminary data.</text>
</comment>
<dbReference type="Proteomes" id="UP000076078">
    <property type="component" value="Unassembled WGS sequence"/>
</dbReference>
<evidence type="ECO:0000256" key="3">
    <source>
        <dbReference type="ARBA" id="ARBA00022927"/>
    </source>
</evidence>
<dbReference type="GO" id="GO:0015035">
    <property type="term" value="F:protein-disulfide reductase activity"/>
    <property type="evidence" value="ECO:0007669"/>
    <property type="project" value="InterPro"/>
</dbReference>
<keyword evidence="7" id="KW-1015">Disulfide bond</keyword>
<reference evidence="10 11" key="1">
    <citation type="submission" date="2015-12" db="EMBL/GenBank/DDBJ databases">
        <title>Dictyostelia acquired genes for synthesis and detection of signals that induce cell-type specialization by lateral gene transfer from prokaryotes.</title>
        <authorList>
            <person name="Gloeckner G."/>
            <person name="Schaap P."/>
        </authorList>
    </citation>
    <scope>NUCLEOTIDE SEQUENCE [LARGE SCALE GENOMIC DNA]</scope>
    <source>
        <strain evidence="10 11">TK</strain>
    </source>
</reference>
<evidence type="ECO:0000313" key="11">
    <source>
        <dbReference type="Proteomes" id="UP000076078"/>
    </source>
</evidence>
<evidence type="ECO:0000256" key="8">
    <source>
        <dbReference type="ARBA" id="ARBA00023284"/>
    </source>
</evidence>